<keyword evidence="2" id="KW-1185">Reference proteome</keyword>
<reference evidence="1 2" key="1">
    <citation type="submission" date="2020-08" db="EMBL/GenBank/DDBJ databases">
        <title>Genomic Encyclopedia of Type Strains, Phase III (KMG-III): the genomes of soil and plant-associated and newly described type strains.</title>
        <authorList>
            <person name="Whitman W."/>
        </authorList>
    </citation>
    <scope>NUCLEOTIDE SEQUENCE [LARGE SCALE GENOMIC DNA]</scope>
    <source>
        <strain evidence="1 2">CECT 3302</strain>
    </source>
</reference>
<comment type="caution">
    <text evidence="1">The sequence shown here is derived from an EMBL/GenBank/DDBJ whole genome shotgun (WGS) entry which is preliminary data.</text>
</comment>
<evidence type="ECO:0000313" key="1">
    <source>
        <dbReference type="EMBL" id="MBB3090502.1"/>
    </source>
</evidence>
<dbReference type="EMBL" id="JACHXG010000007">
    <property type="protein sequence ID" value="MBB3090502.1"/>
    <property type="molecule type" value="Genomic_DNA"/>
</dbReference>
<sequence>MESKDEIYKVHVDKPAAESLGGSATGSRLEKLMNRATDRINSTLSETNEALVNFVDGLDDAVREAKKADADAGAAFRRLDTAADLISKPFFENLMKDDRLNLPDIPLPFFPLSGETLEEIASRSEYGQNREG</sequence>
<proteinExistence type="predicted"/>
<dbReference type="RefSeq" id="WP_183547395.1">
    <property type="nucleotide sequence ID" value="NZ_BMQT01000005.1"/>
</dbReference>
<evidence type="ECO:0000313" key="2">
    <source>
        <dbReference type="Proteomes" id="UP000577707"/>
    </source>
</evidence>
<dbReference type="AlphaFoldDB" id="A0A7W5A6G8"/>
<dbReference type="Proteomes" id="UP000577707">
    <property type="component" value="Unassembled WGS sequence"/>
</dbReference>
<organism evidence="1 2">
    <name type="scientific">Nocardioides albus</name>
    <dbReference type="NCBI Taxonomy" id="1841"/>
    <lineage>
        <taxon>Bacteria</taxon>
        <taxon>Bacillati</taxon>
        <taxon>Actinomycetota</taxon>
        <taxon>Actinomycetes</taxon>
        <taxon>Propionibacteriales</taxon>
        <taxon>Nocardioidaceae</taxon>
        <taxon>Nocardioides</taxon>
    </lineage>
</organism>
<accession>A0A7W5A6G8</accession>
<name>A0A7W5A6G8_9ACTN</name>
<gene>
    <name evidence="1" type="ORF">FHS12_003460</name>
</gene>
<protein>
    <submittedName>
        <fullName evidence="1">Uncharacterized protein</fullName>
    </submittedName>
</protein>